<dbReference type="SUPFAM" id="SSF55545">
    <property type="entry name" value="beta-N-acetylhexosaminidase-like domain"/>
    <property type="match status" value="1"/>
</dbReference>
<evidence type="ECO:0000256" key="4">
    <source>
        <dbReference type="ARBA" id="ARBA00022801"/>
    </source>
</evidence>
<keyword evidence="4" id="KW-0378">Hydrolase</keyword>
<dbReference type="Gene3D" id="3.30.379.10">
    <property type="entry name" value="Chitobiase/beta-hexosaminidase domain 2-like"/>
    <property type="match status" value="1"/>
</dbReference>
<dbReference type="GO" id="GO:0030203">
    <property type="term" value="P:glycosaminoglycan metabolic process"/>
    <property type="evidence" value="ECO:0007669"/>
    <property type="project" value="TreeGrafter"/>
</dbReference>
<evidence type="ECO:0000256" key="2">
    <source>
        <dbReference type="ARBA" id="ARBA00006285"/>
    </source>
</evidence>
<dbReference type="CDD" id="cd06565">
    <property type="entry name" value="GH20_GcnA-like"/>
    <property type="match status" value="1"/>
</dbReference>
<evidence type="ECO:0000313" key="10">
    <source>
        <dbReference type="Proteomes" id="UP000663929"/>
    </source>
</evidence>
<dbReference type="PANTHER" id="PTHR22600:SF57">
    <property type="entry name" value="BETA-N-ACETYLHEXOSAMINIDASE"/>
    <property type="match status" value="1"/>
</dbReference>
<dbReference type="InterPro" id="IPR017853">
    <property type="entry name" value="GH"/>
</dbReference>
<dbReference type="PANTHER" id="PTHR22600">
    <property type="entry name" value="BETA-HEXOSAMINIDASE"/>
    <property type="match status" value="1"/>
</dbReference>
<sequence length="637" mass="71901">MTSRSFARALETRLWPKPLRLQTLESSWVLPAVAFHPTAVSSRLTATLARLHTCLEKRGARGARRDGTDTWLRLDLVPDWRPDVRERAELAQGYRLVLDASGAHIQAPSETGLHHGLNTLIRIIDLLEPVPEADTRIPGLVVDDAPHFAVRGVCLDISRCKVPTLTTLESLTDLLASLDINHLQLYTEHTFAYRGHETVWRDASPLTPADVRHLATHCQARFIELVPNQNSLGHFHRWLVHEPYRKLAEVPEGFEHPFSPTPEPFSLCPTDPASLTLLEDLYSQLLPLFSSTGFNAGLDETMDLGKGRSAEACAARGTTEVYLEFLNQVADRVRPYGKRLMFWSDIVIARPDLLERLPEDAIALEWGYEADHPFNEHTKTLLESGRELYLCPGTSSWNSIGGRFTNARENLSRAARHGYEAGVPGYLITDWGDHGHWQPLPVSYPGLVIGAGLAWNSGADVTNDRGHWSHVLARLVPDLASREQARYLLELGDMYRLTGARTINGSALFFLLHFAHGDLRHERLGGIDRQGLERVRDALADLGQRDDTHVTNEDQTQAELRWVRELMWFAADFGLARFDAGETRLVGELPPARRRELRQRVRHASERFAELWPARFREGGLAESRRRFKRLIDLLGD</sequence>
<feature type="domain" description="Beta-hexosaminidase bacterial type N-terminal" evidence="8">
    <location>
        <begin position="12"/>
        <end position="145"/>
    </location>
</feature>
<evidence type="ECO:0000256" key="3">
    <source>
        <dbReference type="ARBA" id="ARBA00012663"/>
    </source>
</evidence>
<dbReference type="Pfam" id="PF02838">
    <property type="entry name" value="Glyco_hydro_20b"/>
    <property type="match status" value="1"/>
</dbReference>
<keyword evidence="10" id="KW-1185">Reference proteome</keyword>
<dbReference type="Proteomes" id="UP000663929">
    <property type="component" value="Chromosome"/>
</dbReference>
<dbReference type="InterPro" id="IPR029018">
    <property type="entry name" value="Hex-like_dom2"/>
</dbReference>
<dbReference type="AlphaFoldDB" id="A0A8A4TV96"/>
<dbReference type="PRINTS" id="PR00738">
    <property type="entry name" value="GLHYDRLASE20"/>
</dbReference>
<proteinExistence type="inferred from homology"/>
<keyword evidence="5" id="KW-0326">Glycosidase</keyword>
<dbReference type="EC" id="3.2.1.52" evidence="3"/>
<dbReference type="InterPro" id="IPR015883">
    <property type="entry name" value="Glyco_hydro_20_cat"/>
</dbReference>
<dbReference type="EMBL" id="CP071793">
    <property type="protein sequence ID" value="QTD53041.1"/>
    <property type="molecule type" value="Genomic_DNA"/>
</dbReference>
<dbReference type="Gene3D" id="3.20.20.80">
    <property type="entry name" value="Glycosidases"/>
    <property type="match status" value="1"/>
</dbReference>
<protein>
    <recommendedName>
        <fullName evidence="3">beta-N-acetylhexosaminidase</fullName>
        <ecNumber evidence="3">3.2.1.52</ecNumber>
    </recommendedName>
</protein>
<comment type="catalytic activity">
    <reaction evidence="1">
        <text>Hydrolysis of terminal non-reducing N-acetyl-D-hexosamine residues in N-acetyl-beta-D-hexosaminides.</text>
        <dbReference type="EC" id="3.2.1.52"/>
    </reaction>
</comment>
<accession>A0A8A4TV96</accession>
<evidence type="ECO:0000256" key="6">
    <source>
        <dbReference type="PIRSR" id="PIRSR625705-1"/>
    </source>
</evidence>
<evidence type="ECO:0000259" key="8">
    <source>
        <dbReference type="Pfam" id="PF02838"/>
    </source>
</evidence>
<dbReference type="Pfam" id="PF00728">
    <property type="entry name" value="Glyco_hydro_20"/>
    <property type="match status" value="1"/>
</dbReference>
<evidence type="ECO:0000256" key="1">
    <source>
        <dbReference type="ARBA" id="ARBA00001231"/>
    </source>
</evidence>
<dbReference type="GO" id="GO:0016020">
    <property type="term" value="C:membrane"/>
    <property type="evidence" value="ECO:0007669"/>
    <property type="project" value="TreeGrafter"/>
</dbReference>
<name>A0A8A4TV96_SULCO</name>
<dbReference type="GO" id="GO:0004563">
    <property type="term" value="F:beta-N-acetylhexosaminidase activity"/>
    <property type="evidence" value="ECO:0007669"/>
    <property type="project" value="UniProtKB-EC"/>
</dbReference>
<dbReference type="InterPro" id="IPR015882">
    <property type="entry name" value="HEX_bac_N"/>
</dbReference>
<feature type="domain" description="Glycoside hydrolase family 20 catalytic" evidence="7">
    <location>
        <begin position="148"/>
        <end position="393"/>
    </location>
</feature>
<reference evidence="9" key="1">
    <citation type="submission" date="2021-03" db="EMBL/GenBank/DDBJ databases">
        <title>Acanthopleuribacteraceae sp. M133.</title>
        <authorList>
            <person name="Wang G."/>
        </authorList>
    </citation>
    <scope>NUCLEOTIDE SEQUENCE</scope>
    <source>
        <strain evidence="9">M133</strain>
    </source>
</reference>
<dbReference type="SUPFAM" id="SSF51445">
    <property type="entry name" value="(Trans)glycosidases"/>
    <property type="match status" value="1"/>
</dbReference>
<dbReference type="GO" id="GO:0005975">
    <property type="term" value="P:carbohydrate metabolic process"/>
    <property type="evidence" value="ECO:0007669"/>
    <property type="project" value="InterPro"/>
</dbReference>
<dbReference type="InterPro" id="IPR025705">
    <property type="entry name" value="Beta_hexosaminidase_sua/sub"/>
</dbReference>
<dbReference type="KEGG" id="scor:J3U87_11315"/>
<evidence type="ECO:0000259" key="7">
    <source>
        <dbReference type="Pfam" id="PF00728"/>
    </source>
</evidence>
<evidence type="ECO:0000256" key="5">
    <source>
        <dbReference type="ARBA" id="ARBA00023295"/>
    </source>
</evidence>
<organism evidence="9 10">
    <name type="scientific">Sulfidibacter corallicola</name>
    <dbReference type="NCBI Taxonomy" id="2818388"/>
    <lineage>
        <taxon>Bacteria</taxon>
        <taxon>Pseudomonadati</taxon>
        <taxon>Acidobacteriota</taxon>
        <taxon>Holophagae</taxon>
        <taxon>Acanthopleuribacterales</taxon>
        <taxon>Acanthopleuribacteraceae</taxon>
        <taxon>Sulfidibacter</taxon>
    </lineage>
</organism>
<feature type="active site" description="Proton donor" evidence="6">
    <location>
        <position position="300"/>
    </location>
</feature>
<comment type="similarity">
    <text evidence="2">Belongs to the glycosyl hydrolase 20 family.</text>
</comment>
<gene>
    <name evidence="9" type="ORF">J3U87_11315</name>
</gene>
<dbReference type="RefSeq" id="WP_237383140.1">
    <property type="nucleotide sequence ID" value="NZ_CP071793.1"/>
</dbReference>
<evidence type="ECO:0000313" key="9">
    <source>
        <dbReference type="EMBL" id="QTD53041.1"/>
    </source>
</evidence>